<dbReference type="Proteomes" id="UP000191160">
    <property type="component" value="Unassembled WGS sequence"/>
</dbReference>
<protein>
    <submittedName>
        <fullName evidence="1">Uncharacterized protein</fullName>
    </submittedName>
</protein>
<dbReference type="RefSeq" id="WP_078189548.1">
    <property type="nucleotide sequence ID" value="NZ_JAMCOZ010000005.1"/>
</dbReference>
<dbReference type="AlphaFoldDB" id="A0A1T1H5P7"/>
<evidence type="ECO:0000313" key="2">
    <source>
        <dbReference type="Proteomes" id="UP000191160"/>
    </source>
</evidence>
<accession>A0A1T1H5P7</accession>
<name>A0A1T1H5P7_9GAMM</name>
<proteinExistence type="predicted"/>
<evidence type="ECO:0000313" key="1">
    <source>
        <dbReference type="EMBL" id="OOV85050.1"/>
    </source>
</evidence>
<organism evidence="1 2">
    <name type="scientific">Acinetobacter amyesii</name>
    <dbReference type="NCBI Taxonomy" id="2942470"/>
    <lineage>
        <taxon>Bacteria</taxon>
        <taxon>Pseudomonadati</taxon>
        <taxon>Pseudomonadota</taxon>
        <taxon>Gammaproteobacteria</taxon>
        <taxon>Moraxellales</taxon>
        <taxon>Moraxellaceae</taxon>
        <taxon>Acinetobacter</taxon>
    </lineage>
</organism>
<sequence length="328" mass="38015">MFLCFSILNGCQQQPEPQPAPEFPNNKTVQKEAVDLSLLCKKLEKNMLEIDDQRTTFALEQINQDLKVCLPLLKADEQKKLLRLSNQMYRNFLHVERTAQQQMAFEQFAFDMAQHPTIQQNHYEQLTARDQYLLKHKGQAYVELFDAGEGQLRYRRSPEYLAKIFAPYMEESEQVFIEKLAEQNAQPALLQQSLAIEPQEIATRAIFWEDYLKQYPDSPYKKDAQQLLYQYSQLLFIGSAHSPVSNDFSDRLSIQASSLEEIERLAQLKNSRLADQARLFLKLLDQNTAASTQRSEAQMLNFIGVRNPDPHYKKDCFSDAICVNQSST</sequence>
<keyword evidence="2" id="KW-1185">Reference proteome</keyword>
<reference evidence="1 2" key="1">
    <citation type="submission" date="2017-02" db="EMBL/GenBank/DDBJ databases">
        <title>Acinetobacter sp. ANC 4945, whole genome shotgun sequencing project.</title>
        <authorList>
            <person name="Radolfova-Krizova L."/>
            <person name="Al Atrouni A."/>
            <person name="Nemec A."/>
        </authorList>
    </citation>
    <scope>NUCLEOTIDE SEQUENCE [LARGE SCALE GENOMIC DNA]</scope>
    <source>
        <strain evidence="1 2">ANC 4945</strain>
    </source>
</reference>
<comment type="caution">
    <text evidence="1">The sequence shown here is derived from an EMBL/GenBank/DDBJ whole genome shotgun (WGS) entry which is preliminary data.</text>
</comment>
<gene>
    <name evidence="1" type="ORF">B1202_04750</name>
</gene>
<dbReference type="EMBL" id="MVKX01000002">
    <property type="protein sequence ID" value="OOV85050.1"/>
    <property type="molecule type" value="Genomic_DNA"/>
</dbReference>